<dbReference type="AlphaFoldDB" id="A0A2G8SXS5"/>
<protein>
    <submittedName>
        <fullName evidence="1">Type VI secretion system baseplate subunit TssF</fullName>
    </submittedName>
</protein>
<dbReference type="RefSeq" id="WP_099917191.1">
    <property type="nucleotide sequence ID" value="NZ_BMHS01000023.1"/>
</dbReference>
<organism evidence="1 2">
    <name type="scientific">Massilia psychrophila</name>
    <dbReference type="NCBI Taxonomy" id="1603353"/>
    <lineage>
        <taxon>Bacteria</taxon>
        <taxon>Pseudomonadati</taxon>
        <taxon>Pseudomonadota</taxon>
        <taxon>Betaproteobacteria</taxon>
        <taxon>Burkholderiales</taxon>
        <taxon>Oxalobacteraceae</taxon>
        <taxon>Telluria group</taxon>
        <taxon>Massilia</taxon>
    </lineage>
</organism>
<dbReference type="InterPro" id="IPR010272">
    <property type="entry name" value="T6SS_TssF"/>
</dbReference>
<dbReference type="Proteomes" id="UP000228593">
    <property type="component" value="Unassembled WGS sequence"/>
</dbReference>
<keyword evidence="2" id="KW-1185">Reference proteome</keyword>
<reference evidence="1 2" key="1">
    <citation type="submission" date="2017-10" db="EMBL/GenBank/DDBJ databases">
        <title>Massilia psychrophilum sp. nov., a novel purple-pigmented bacterium isolated from Tianshan glacier, Xinjiang Municipality, China.</title>
        <authorList>
            <person name="Wang H."/>
        </authorList>
    </citation>
    <scope>NUCLEOTIDE SEQUENCE [LARGE SCALE GENOMIC DNA]</scope>
    <source>
        <strain evidence="1 2">JCM 30813</strain>
    </source>
</reference>
<dbReference type="PIRSF" id="PIRSF028304">
    <property type="entry name" value="UCP028304"/>
    <property type="match status" value="1"/>
</dbReference>
<sequence>MTLAALLPYVERELIILRGFLREFYERYPALAGNLQIAGDVCEDPHIEHLIQAVALIGARISKRMDDDYPQFTEALFETLFPHYLRPFPSCAIVQVLCTRAHNEAMTTATAIARGTEMESALIQGVRCKFTTAYDVALAPIALTAARFDAVIDAPASAQLPANVSSSLSIVIEGTSAAASLGQLVHGPLRVFINGEPSFCSALRDALFMRTVRAFVELENGEWRPLTTIPLAQVGFAETDALIPFGARSHQAYRVLTEYFAFPEKFNFFDIDLAAIHLRLPENYNRVTLHLAMDGVRPDSQNARLLRSLSPTNLLLSCTPVVNLFQRNGVPIAVTHFAADYSVLAHPTNASAFEVYSIDSVHVLRQRENHSVVTEFRQFYSLRHSEGETKKGHYWVLRHDEALAQVSPGHEKRITLVDADFEPLAIEKTSLSIELTCTNRELPGMLKYGQPSGDLLPLAAANGSPMRFLRRPSQPYRFDPGFGLHWRLISHLTLNHHSLAQEGLAAFREMLVLYDLPQSPITRRQINGIVGLDHVAATTWRRHKRGASLVHGTEVRITLDEEAFVGNGMHLFVQVIDQFLGLYVQLNSFIELVILSKTSGEELIRCKPRSGSVNLV</sequence>
<dbReference type="PANTHER" id="PTHR35370">
    <property type="entry name" value="CYTOPLASMIC PROTEIN-RELATED-RELATED"/>
    <property type="match status" value="1"/>
</dbReference>
<name>A0A2G8SXS5_9BURK</name>
<dbReference type="OrthoDB" id="9763676at2"/>
<dbReference type="EMBL" id="PDOB01000033">
    <property type="protein sequence ID" value="PIL38561.1"/>
    <property type="molecule type" value="Genomic_DNA"/>
</dbReference>
<dbReference type="Pfam" id="PF05947">
    <property type="entry name" value="T6SS_TssF"/>
    <property type="match status" value="1"/>
</dbReference>
<dbReference type="NCBIfam" id="TIGR03359">
    <property type="entry name" value="VI_chp_6"/>
    <property type="match status" value="1"/>
</dbReference>
<accession>A0A2G8SXS5</accession>
<proteinExistence type="predicted"/>
<evidence type="ECO:0000313" key="2">
    <source>
        <dbReference type="Proteomes" id="UP000228593"/>
    </source>
</evidence>
<comment type="caution">
    <text evidence="1">The sequence shown here is derived from an EMBL/GenBank/DDBJ whole genome shotgun (WGS) entry which is preliminary data.</text>
</comment>
<gene>
    <name evidence="1" type="primary">vasA</name>
    <name evidence="1" type="ORF">CR103_17260</name>
</gene>
<evidence type="ECO:0000313" key="1">
    <source>
        <dbReference type="EMBL" id="PIL38561.1"/>
    </source>
</evidence>
<dbReference type="PANTHER" id="PTHR35370:SF1">
    <property type="entry name" value="TYPE VI SECRETION SYSTEM COMPONENT TSSF1"/>
    <property type="match status" value="1"/>
</dbReference>